<dbReference type="PROSITE" id="PS51257">
    <property type="entry name" value="PROKAR_LIPOPROTEIN"/>
    <property type="match status" value="1"/>
</dbReference>
<dbReference type="InterPro" id="IPR006059">
    <property type="entry name" value="SBP"/>
</dbReference>
<reference evidence="1" key="1">
    <citation type="submission" date="2020-02" db="EMBL/GenBank/DDBJ databases">
        <authorList>
            <person name="Meier V. D."/>
        </authorList>
    </citation>
    <scope>NUCLEOTIDE SEQUENCE</scope>
    <source>
        <strain evidence="1">AVDCRST_MAG78</strain>
    </source>
</reference>
<dbReference type="Pfam" id="PF13416">
    <property type="entry name" value="SBP_bac_8"/>
    <property type="match status" value="1"/>
</dbReference>
<evidence type="ECO:0000313" key="1">
    <source>
        <dbReference type="EMBL" id="CAA9423531.1"/>
    </source>
</evidence>
<dbReference type="AlphaFoldDB" id="A0A6J4PRM8"/>
<proteinExistence type="predicted"/>
<dbReference type="SUPFAM" id="SSF53850">
    <property type="entry name" value="Periplasmic binding protein-like II"/>
    <property type="match status" value="1"/>
</dbReference>
<sequence length="443" mass="48232">MFLDKRRMSRREFLRLGGAGLAGAGLLLGSAGCGGGGGGGENAIGWQAIPSYSPQAPEPKRVDYLNQSISGWEESYGQYTIDPRISSSDVTAAMARLLKQANEDRAPDIAQVDSYVFPRFYEYVQPIDEYLGDAGITGDYFPFAEDLMFGSEGGVRGLQFTTDVRVLYYRKDLIPEPPASWDEVLSVGRDLKNEGLSPYLFPAGRDEATVTTSLWPYFWAQGGELVDAEGNSVFGEGENREKMLSCLEFISECVQSGITPTRVTTYLQETDLNADINAGEVGMFLGGNWQVGILKEVTGEEEFASTWGVAPIPSMDGGGTHATTAGGWIWGIFAESEAKQRACVDFLLYTFVGDQGMAGWCNAGGYLPPRQNVFDLSKYTGNEYTETFREHLDEYARNRPAAEAYQNISTTMQVAVASVVAGDASPEGALETAIESVSLQRRD</sequence>
<dbReference type="PROSITE" id="PS51318">
    <property type="entry name" value="TAT"/>
    <property type="match status" value="1"/>
</dbReference>
<dbReference type="PANTHER" id="PTHR43649:SF12">
    <property type="entry name" value="DIACETYLCHITOBIOSE BINDING PROTEIN DASA"/>
    <property type="match status" value="1"/>
</dbReference>
<organism evidence="1">
    <name type="scientific">uncultured Rubrobacteraceae bacterium</name>
    <dbReference type="NCBI Taxonomy" id="349277"/>
    <lineage>
        <taxon>Bacteria</taxon>
        <taxon>Bacillati</taxon>
        <taxon>Actinomycetota</taxon>
        <taxon>Rubrobacteria</taxon>
        <taxon>Rubrobacterales</taxon>
        <taxon>Rubrobacteraceae</taxon>
        <taxon>environmental samples</taxon>
    </lineage>
</organism>
<dbReference type="PANTHER" id="PTHR43649">
    <property type="entry name" value="ARABINOSE-BINDING PROTEIN-RELATED"/>
    <property type="match status" value="1"/>
</dbReference>
<dbReference type="InterPro" id="IPR006311">
    <property type="entry name" value="TAT_signal"/>
</dbReference>
<gene>
    <name evidence="1" type="ORF">AVDCRST_MAG78-1207</name>
</gene>
<name>A0A6J4PRM8_9ACTN</name>
<dbReference type="InterPro" id="IPR050490">
    <property type="entry name" value="Bact_solute-bd_prot1"/>
</dbReference>
<accession>A0A6J4PRM8</accession>
<protein>
    <submittedName>
        <fullName evidence="1">ABC transporter, substrate-binding protein (Cluster 1, maltose/g3p/polyamine/iron)</fullName>
    </submittedName>
</protein>
<dbReference type="EMBL" id="CADCVB010000086">
    <property type="protein sequence ID" value="CAA9423531.1"/>
    <property type="molecule type" value="Genomic_DNA"/>
</dbReference>
<dbReference type="Gene3D" id="3.40.190.10">
    <property type="entry name" value="Periplasmic binding protein-like II"/>
    <property type="match status" value="2"/>
</dbReference>